<keyword evidence="6" id="KW-1185">Reference proteome</keyword>
<organism evidence="5 6">
    <name type="scientific">Demequina mangrovi</name>
    <dbReference type="NCBI Taxonomy" id="1043493"/>
    <lineage>
        <taxon>Bacteria</taxon>
        <taxon>Bacillati</taxon>
        <taxon>Actinomycetota</taxon>
        <taxon>Actinomycetes</taxon>
        <taxon>Micrococcales</taxon>
        <taxon>Demequinaceae</taxon>
        <taxon>Demequina</taxon>
    </lineage>
</organism>
<dbReference type="AlphaFoldDB" id="A0A1H7AQ64"/>
<evidence type="ECO:0000313" key="6">
    <source>
        <dbReference type="Proteomes" id="UP000183315"/>
    </source>
</evidence>
<dbReference type="Pfam" id="PF21946">
    <property type="entry name" value="LppM"/>
    <property type="match status" value="1"/>
</dbReference>
<feature type="chain" id="PRO_5010194531" description="LppM domain-containing protein" evidence="3">
    <location>
        <begin position="24"/>
        <end position="284"/>
    </location>
</feature>
<evidence type="ECO:0000256" key="1">
    <source>
        <dbReference type="SAM" id="MobiDB-lite"/>
    </source>
</evidence>
<dbReference type="OrthoDB" id="5148087at2"/>
<gene>
    <name evidence="5" type="ORF">SAMN05421637_2616</name>
</gene>
<keyword evidence="2" id="KW-0472">Membrane</keyword>
<keyword evidence="2" id="KW-0812">Transmembrane</keyword>
<dbReference type="PROSITE" id="PS51257">
    <property type="entry name" value="PROKAR_LIPOPROTEIN"/>
    <property type="match status" value="1"/>
</dbReference>
<dbReference type="STRING" id="1043493.SAMN05421637_2616"/>
<dbReference type="Proteomes" id="UP000183315">
    <property type="component" value="Unassembled WGS sequence"/>
</dbReference>
<accession>A0A1H7AQ64</accession>
<evidence type="ECO:0000313" key="5">
    <source>
        <dbReference type="EMBL" id="SEJ66764.1"/>
    </source>
</evidence>
<protein>
    <recommendedName>
        <fullName evidence="4">LppM domain-containing protein</fullName>
    </recommendedName>
</protein>
<name>A0A1H7AQ64_9MICO</name>
<proteinExistence type="predicted"/>
<evidence type="ECO:0000259" key="4">
    <source>
        <dbReference type="Pfam" id="PF21946"/>
    </source>
</evidence>
<dbReference type="InterPro" id="IPR053807">
    <property type="entry name" value="LppM"/>
</dbReference>
<evidence type="ECO:0000256" key="3">
    <source>
        <dbReference type="SAM" id="SignalP"/>
    </source>
</evidence>
<feature type="transmembrane region" description="Helical" evidence="2">
    <location>
        <begin position="236"/>
        <end position="255"/>
    </location>
</feature>
<evidence type="ECO:0000256" key="2">
    <source>
        <dbReference type="SAM" id="Phobius"/>
    </source>
</evidence>
<reference evidence="6" key="1">
    <citation type="submission" date="2016-10" db="EMBL/GenBank/DDBJ databases">
        <authorList>
            <person name="Varghese N."/>
        </authorList>
    </citation>
    <scope>NUCLEOTIDE SEQUENCE [LARGE SCALE GENOMIC DNA]</scope>
    <source>
        <strain evidence="6">DSM 24868</strain>
    </source>
</reference>
<keyword evidence="2" id="KW-1133">Transmembrane helix</keyword>
<sequence length="284" mass="28884">MRRTAAALAIAAFALTGCVRVTAATTFSDEDTLSQHTVIAMTSQARTAFGQQLDQLGDLDLPEGTELPEGADADVLDGLDALLDPETMREGLAPLEEAHPGSVSVEPYEDEDGLEGVEIELTGIPIDELADAGGAAPVGGASSVTREGDSYVVQIESGAASGLAAAGAGADDLTLLGAAVDIEASFTFPGLVTEATAGEIVGNTVTLGLSDLLAADTIRIVGGATTEHDWGPLLKWLAVIAGALVIIGGATALVLQDRRRRHESHLPPPRGSEGGPGTLDDRTG</sequence>
<feature type="region of interest" description="Disordered" evidence="1">
    <location>
        <begin position="259"/>
        <end position="284"/>
    </location>
</feature>
<feature type="signal peptide" evidence="3">
    <location>
        <begin position="1"/>
        <end position="23"/>
    </location>
</feature>
<keyword evidence="3" id="KW-0732">Signal</keyword>
<dbReference type="EMBL" id="FNZI01000007">
    <property type="protein sequence ID" value="SEJ66764.1"/>
    <property type="molecule type" value="Genomic_DNA"/>
</dbReference>
<dbReference type="RefSeq" id="WP_042215467.1">
    <property type="nucleotide sequence ID" value="NZ_BBLU01000011.1"/>
</dbReference>
<feature type="domain" description="LppM" evidence="4">
    <location>
        <begin position="20"/>
        <end position="206"/>
    </location>
</feature>